<dbReference type="NCBIfam" id="NF004816">
    <property type="entry name" value="PRK06170.1"/>
    <property type="match status" value="1"/>
</dbReference>
<dbReference type="Gene3D" id="3.90.1300.10">
    <property type="entry name" value="Amidase signature (AS) domain"/>
    <property type="match status" value="1"/>
</dbReference>
<comment type="caution">
    <text evidence="2">The sequence shown here is derived from an EMBL/GenBank/DDBJ whole genome shotgun (WGS) entry which is preliminary data.</text>
</comment>
<dbReference type="Pfam" id="PF01425">
    <property type="entry name" value="Amidase"/>
    <property type="match status" value="1"/>
</dbReference>
<proteinExistence type="predicted"/>
<protein>
    <submittedName>
        <fullName evidence="2">Amidase</fullName>
        <ecNumber evidence="2">3.5.1.4</ecNumber>
    </submittedName>
</protein>
<dbReference type="EC" id="3.5.1.4" evidence="2"/>
<dbReference type="RefSeq" id="WP_260974829.1">
    <property type="nucleotide sequence ID" value="NZ_JAOANI010000009.1"/>
</dbReference>
<reference evidence="2" key="1">
    <citation type="journal article" date="2022" name="Front. Microbiol.">
        <title>Genome-based taxonomic rearrangement of Oceanobacter-related bacteria including the description of Thalassolituus hydrocarbonoclasticus sp. nov. and Thalassolituus pacificus sp. nov. and emended description of the genus Thalassolituus.</title>
        <authorList>
            <person name="Dong C."/>
            <person name="Wei L."/>
            <person name="Wang J."/>
            <person name="Lai Q."/>
            <person name="Huang Z."/>
            <person name="Shao Z."/>
        </authorList>
    </citation>
    <scope>NUCLEOTIDE SEQUENCE</scope>
    <source>
        <strain evidence="2">59MF3M-4</strain>
    </source>
</reference>
<dbReference type="SUPFAM" id="SSF75304">
    <property type="entry name" value="Amidase signature (AS) enzymes"/>
    <property type="match status" value="1"/>
</dbReference>
<keyword evidence="3" id="KW-1185">Reference proteome</keyword>
<feature type="domain" description="Amidase" evidence="1">
    <location>
        <begin position="26"/>
        <end position="471"/>
    </location>
</feature>
<dbReference type="PANTHER" id="PTHR43372:SF4">
    <property type="entry name" value="FATTY-ACID AMIDE HYDROLASE 2"/>
    <property type="match status" value="1"/>
</dbReference>
<evidence type="ECO:0000313" key="2">
    <source>
        <dbReference type="EMBL" id="MCT7357901.1"/>
    </source>
</evidence>
<dbReference type="PIRSF" id="PIRSF001221">
    <property type="entry name" value="Amidase_fungi"/>
    <property type="match status" value="1"/>
</dbReference>
<dbReference type="InterPro" id="IPR052739">
    <property type="entry name" value="FAAH2"/>
</dbReference>
<gene>
    <name evidence="2" type="ORF">NYR02_02550</name>
</gene>
<sequence length="492" mass="53425">MPTEWAYLSATRLLAVMAAGQLTSRELLEYYRQRIEQYNPQFNAVVATAFDAALRRADQADSARRNGESWGPLHGLPMTIKDTFEVQGMPCVAGAPALAGHQPANHAFAVQRLVDAGAIIFAKTNVPLYAGDIQSYNKVYGTTNNPWDNSRTPGGSSGGAAAALAAGFTSLELGSDIGGSIRTPAHFCGVFGHKTTYGIVSSRGHIPGPPGMLSEPDLAVPGPLARSAEDLDLALQVVAASGPLMSEHWSLTLPPPRATQLQDFRVLLWLDDPLCPLDENLKPVYERLHQQLQQLGASVTLGAPDGVSLSRFFPTYMSLLGSVLGSGMKPGQRRMMRLMGGMARRFGRWLKSGAYGDEFLLGMGQSHADWVKRSEERHRLSESFSKLFDDYDVVLTPVAMTAAFRHLQDVPIQVRKLDVNGERRNYSDMFMWIAPATLMGLPATSAPVGQTAAGLPVGIQILGRRYDDRTTIEFARLLEQAGMDFRAPPGLS</sequence>
<dbReference type="GO" id="GO:0012505">
    <property type="term" value="C:endomembrane system"/>
    <property type="evidence" value="ECO:0007669"/>
    <property type="project" value="TreeGrafter"/>
</dbReference>
<dbReference type="AlphaFoldDB" id="A0A9X3AFJ2"/>
<organism evidence="2 3">
    <name type="scientific">Thalassolituus pacificus</name>
    <dbReference type="NCBI Taxonomy" id="2975440"/>
    <lineage>
        <taxon>Bacteria</taxon>
        <taxon>Pseudomonadati</taxon>
        <taxon>Pseudomonadota</taxon>
        <taxon>Gammaproteobacteria</taxon>
        <taxon>Oceanospirillales</taxon>
        <taxon>Oceanospirillaceae</taxon>
        <taxon>Thalassolituus</taxon>
    </lineage>
</organism>
<dbReference type="PANTHER" id="PTHR43372">
    <property type="entry name" value="FATTY-ACID AMIDE HYDROLASE"/>
    <property type="match status" value="1"/>
</dbReference>
<reference evidence="2" key="2">
    <citation type="submission" date="2022-08" db="EMBL/GenBank/DDBJ databases">
        <authorList>
            <person name="Dong C."/>
        </authorList>
    </citation>
    <scope>NUCLEOTIDE SEQUENCE</scope>
    <source>
        <strain evidence="2">59MF3M-4</strain>
    </source>
</reference>
<evidence type="ECO:0000313" key="3">
    <source>
        <dbReference type="Proteomes" id="UP001147830"/>
    </source>
</evidence>
<keyword evidence="2" id="KW-0378">Hydrolase</keyword>
<dbReference type="InterPro" id="IPR023631">
    <property type="entry name" value="Amidase_dom"/>
</dbReference>
<dbReference type="Proteomes" id="UP001147830">
    <property type="component" value="Unassembled WGS sequence"/>
</dbReference>
<evidence type="ECO:0000259" key="1">
    <source>
        <dbReference type="Pfam" id="PF01425"/>
    </source>
</evidence>
<dbReference type="GO" id="GO:0004040">
    <property type="term" value="F:amidase activity"/>
    <property type="evidence" value="ECO:0007669"/>
    <property type="project" value="UniProtKB-EC"/>
</dbReference>
<dbReference type="InterPro" id="IPR036928">
    <property type="entry name" value="AS_sf"/>
</dbReference>
<name>A0A9X3AFJ2_9GAMM</name>
<accession>A0A9X3AFJ2</accession>
<dbReference type="EMBL" id="JAOANI010000009">
    <property type="protein sequence ID" value="MCT7357901.1"/>
    <property type="molecule type" value="Genomic_DNA"/>
</dbReference>